<evidence type="ECO:0000313" key="2">
    <source>
        <dbReference type="Proteomes" id="UP001215598"/>
    </source>
</evidence>
<dbReference type="EMBL" id="JARKIB010000028">
    <property type="protein sequence ID" value="KAJ7764378.1"/>
    <property type="molecule type" value="Genomic_DNA"/>
</dbReference>
<evidence type="ECO:0000313" key="1">
    <source>
        <dbReference type="EMBL" id="KAJ7764378.1"/>
    </source>
</evidence>
<dbReference type="Gene3D" id="1.20.930.20">
    <property type="entry name" value="Adaptor protein Cbl, N-terminal domain"/>
    <property type="match status" value="1"/>
</dbReference>
<sequence length="152" mass="17161">MPRELAIKIRLNHVSTCLTIATSNLELLVNNFKIPGMEGILNTTQSLLKLAETITQNRNTCNELMEQAHILLNAITGAYINSDTGIEQAPNVLNHIAKFAQTLHKIHTFVEAQQHINKVKRLFRRGEMSALLKKCKAELQQELEFFQVITLG</sequence>
<comment type="caution">
    <text evidence="1">The sequence shown here is derived from an EMBL/GenBank/DDBJ whole genome shotgun (WGS) entry which is preliminary data.</text>
</comment>
<dbReference type="CDD" id="cd21037">
    <property type="entry name" value="MLKL_NTD"/>
    <property type="match status" value="1"/>
</dbReference>
<dbReference type="Proteomes" id="UP001215598">
    <property type="component" value="Unassembled WGS sequence"/>
</dbReference>
<dbReference type="InterPro" id="IPR059179">
    <property type="entry name" value="MLKL-like_MCAfunc"/>
</dbReference>
<dbReference type="InterPro" id="IPR036537">
    <property type="entry name" value="Adaptor_Cbl_N_dom_sf"/>
</dbReference>
<organism evidence="1 2">
    <name type="scientific">Mycena metata</name>
    <dbReference type="NCBI Taxonomy" id="1033252"/>
    <lineage>
        <taxon>Eukaryota</taxon>
        <taxon>Fungi</taxon>
        <taxon>Dikarya</taxon>
        <taxon>Basidiomycota</taxon>
        <taxon>Agaricomycotina</taxon>
        <taxon>Agaricomycetes</taxon>
        <taxon>Agaricomycetidae</taxon>
        <taxon>Agaricales</taxon>
        <taxon>Marasmiineae</taxon>
        <taxon>Mycenaceae</taxon>
        <taxon>Mycena</taxon>
    </lineage>
</organism>
<dbReference type="GO" id="GO:0007166">
    <property type="term" value="P:cell surface receptor signaling pathway"/>
    <property type="evidence" value="ECO:0007669"/>
    <property type="project" value="InterPro"/>
</dbReference>
<reference evidence="1" key="1">
    <citation type="submission" date="2023-03" db="EMBL/GenBank/DDBJ databases">
        <title>Massive genome expansion in bonnet fungi (Mycena s.s.) driven by repeated elements and novel gene families across ecological guilds.</title>
        <authorList>
            <consortium name="Lawrence Berkeley National Laboratory"/>
            <person name="Harder C.B."/>
            <person name="Miyauchi S."/>
            <person name="Viragh M."/>
            <person name="Kuo A."/>
            <person name="Thoen E."/>
            <person name="Andreopoulos B."/>
            <person name="Lu D."/>
            <person name="Skrede I."/>
            <person name="Drula E."/>
            <person name="Henrissat B."/>
            <person name="Morin E."/>
            <person name="Kohler A."/>
            <person name="Barry K."/>
            <person name="LaButti K."/>
            <person name="Morin E."/>
            <person name="Salamov A."/>
            <person name="Lipzen A."/>
            <person name="Mereny Z."/>
            <person name="Hegedus B."/>
            <person name="Baldrian P."/>
            <person name="Stursova M."/>
            <person name="Weitz H."/>
            <person name="Taylor A."/>
            <person name="Grigoriev I.V."/>
            <person name="Nagy L.G."/>
            <person name="Martin F."/>
            <person name="Kauserud H."/>
        </authorList>
    </citation>
    <scope>NUCLEOTIDE SEQUENCE</scope>
    <source>
        <strain evidence="1">CBHHK182m</strain>
    </source>
</reference>
<dbReference type="AlphaFoldDB" id="A0AAD7NK90"/>
<gene>
    <name evidence="1" type="ORF">B0H16DRAFT_1454917</name>
</gene>
<proteinExistence type="predicted"/>
<keyword evidence="2" id="KW-1185">Reference proteome</keyword>
<name>A0AAD7NK90_9AGAR</name>
<protein>
    <submittedName>
        <fullName evidence="1">Uncharacterized protein</fullName>
    </submittedName>
</protein>
<accession>A0AAD7NK90</accession>